<feature type="compositionally biased region" description="Low complexity" evidence="1">
    <location>
        <begin position="155"/>
        <end position="165"/>
    </location>
</feature>
<feature type="compositionally biased region" description="Low complexity" evidence="1">
    <location>
        <begin position="241"/>
        <end position="251"/>
    </location>
</feature>
<sequence length="261" mass="30014">MWSYPKGFEYPDGATTPTSNNNATPDRRAPQQQEPRATHARSESSTFPSFRSSSSSSSSHRHDQPTPHNEDGHRHNHQHQQQQQYQQHREMERHPATSLATILNDQPGQSSSVGRHSPPTAQSQQRPAYFSHRPHSQSLSHIHSYPSSHLHHPQQLHQNLQQQHLQHLHQKQQQHHQQHLHQQPQHPLSTSSTFPHDHRHPHPAPTHEHDGTGHCCDAMIEIQQLRQERDWYRSLAEKTNDGSSSDSSNSNQFNGRMITSP</sequence>
<feature type="region of interest" description="Disordered" evidence="1">
    <location>
        <begin position="237"/>
        <end position="261"/>
    </location>
</feature>
<protein>
    <submittedName>
        <fullName evidence="2">Uncharacterized protein</fullName>
    </submittedName>
</protein>
<feature type="compositionally biased region" description="Basic and acidic residues" evidence="1">
    <location>
        <begin position="60"/>
        <end position="73"/>
    </location>
</feature>
<accession>A0A9P8BUW8</accession>
<keyword evidence="3" id="KW-1185">Reference proteome</keyword>
<reference evidence="2" key="1">
    <citation type="submission" date="2021-06" db="EMBL/GenBank/DDBJ databases">
        <title>Genome Sequence of Mortierella hyaline Strain SCG-10, a Cold-Adapted, Nitrate-Reducing Fungus Isolated from Soil in Minnesota, USA.</title>
        <authorList>
            <person name="Aldossari N."/>
        </authorList>
    </citation>
    <scope>NUCLEOTIDE SEQUENCE</scope>
    <source>
        <strain evidence="2">SCG-10</strain>
    </source>
</reference>
<dbReference type="OrthoDB" id="10587861at2759"/>
<gene>
    <name evidence="2" type="ORF">KI688_010087</name>
</gene>
<dbReference type="Proteomes" id="UP000707451">
    <property type="component" value="Unassembled WGS sequence"/>
</dbReference>
<proteinExistence type="predicted"/>
<feature type="compositionally biased region" description="Polar residues" evidence="1">
    <location>
        <begin position="252"/>
        <end position="261"/>
    </location>
</feature>
<evidence type="ECO:0000313" key="2">
    <source>
        <dbReference type="EMBL" id="KAG9069190.1"/>
    </source>
</evidence>
<organism evidence="2 3">
    <name type="scientific">Linnemannia hyalina</name>
    <dbReference type="NCBI Taxonomy" id="64524"/>
    <lineage>
        <taxon>Eukaryota</taxon>
        <taxon>Fungi</taxon>
        <taxon>Fungi incertae sedis</taxon>
        <taxon>Mucoromycota</taxon>
        <taxon>Mortierellomycotina</taxon>
        <taxon>Mortierellomycetes</taxon>
        <taxon>Mortierellales</taxon>
        <taxon>Mortierellaceae</taxon>
        <taxon>Linnemannia</taxon>
    </lineage>
</organism>
<dbReference type="EMBL" id="JAHRHY010000005">
    <property type="protein sequence ID" value="KAG9069190.1"/>
    <property type="molecule type" value="Genomic_DNA"/>
</dbReference>
<evidence type="ECO:0000256" key="1">
    <source>
        <dbReference type="SAM" id="MobiDB-lite"/>
    </source>
</evidence>
<feature type="compositionally biased region" description="Basic residues" evidence="1">
    <location>
        <begin position="166"/>
        <end position="179"/>
    </location>
</feature>
<dbReference type="AlphaFoldDB" id="A0A9P8BUW8"/>
<feature type="region of interest" description="Disordered" evidence="1">
    <location>
        <begin position="1"/>
        <end position="214"/>
    </location>
</feature>
<comment type="caution">
    <text evidence="2">The sequence shown here is derived from an EMBL/GenBank/DDBJ whole genome shotgun (WGS) entry which is preliminary data.</text>
</comment>
<evidence type="ECO:0000313" key="3">
    <source>
        <dbReference type="Proteomes" id="UP000707451"/>
    </source>
</evidence>
<name>A0A9P8BUW8_9FUNG</name>
<feature type="compositionally biased region" description="Low complexity" evidence="1">
    <location>
        <begin position="43"/>
        <end position="58"/>
    </location>
</feature>
<feature type="compositionally biased region" description="Polar residues" evidence="1">
    <location>
        <begin position="136"/>
        <end position="147"/>
    </location>
</feature>
<feature type="compositionally biased region" description="Low complexity" evidence="1">
    <location>
        <begin position="14"/>
        <end position="24"/>
    </location>
</feature>
<feature type="compositionally biased region" description="Polar residues" evidence="1">
    <location>
        <begin position="98"/>
        <end position="126"/>
    </location>
</feature>